<name>A0ABT8ACC8_9PROT</name>
<dbReference type="InterPro" id="IPR052342">
    <property type="entry name" value="MCH/BMMD"/>
</dbReference>
<dbReference type="Pfam" id="PF13452">
    <property type="entry name" value="FAS1_DH_region"/>
    <property type="match status" value="1"/>
</dbReference>
<gene>
    <name evidence="2" type="ORF">QWZ14_24105</name>
</gene>
<dbReference type="RefSeq" id="WP_290319510.1">
    <property type="nucleotide sequence ID" value="NZ_JAUFPN010000194.1"/>
</dbReference>
<evidence type="ECO:0000313" key="3">
    <source>
        <dbReference type="Proteomes" id="UP001529369"/>
    </source>
</evidence>
<dbReference type="Gene3D" id="3.10.129.10">
    <property type="entry name" value="Hotdog Thioesterase"/>
    <property type="match status" value="1"/>
</dbReference>
<accession>A0ABT8ACC8</accession>
<feature type="domain" description="FAS1-like dehydratase" evidence="1">
    <location>
        <begin position="19"/>
        <end position="142"/>
    </location>
</feature>
<dbReference type="InterPro" id="IPR029069">
    <property type="entry name" value="HotDog_dom_sf"/>
</dbReference>
<reference evidence="3" key="1">
    <citation type="journal article" date="2019" name="Int. J. Syst. Evol. Microbiol.">
        <title>The Global Catalogue of Microorganisms (GCM) 10K type strain sequencing project: providing services to taxonomists for standard genome sequencing and annotation.</title>
        <authorList>
            <consortium name="The Broad Institute Genomics Platform"/>
            <consortium name="The Broad Institute Genome Sequencing Center for Infectious Disease"/>
            <person name="Wu L."/>
            <person name="Ma J."/>
        </authorList>
    </citation>
    <scope>NUCLEOTIDE SEQUENCE [LARGE SCALE GENOMIC DNA]</scope>
    <source>
        <strain evidence="3">CECT 7131</strain>
    </source>
</reference>
<dbReference type="InterPro" id="IPR039569">
    <property type="entry name" value="FAS1-like_DH_region"/>
</dbReference>
<proteinExistence type="predicted"/>
<keyword evidence="3" id="KW-1185">Reference proteome</keyword>
<dbReference type="SUPFAM" id="SSF54637">
    <property type="entry name" value="Thioesterase/thiol ester dehydrase-isomerase"/>
    <property type="match status" value="1"/>
</dbReference>
<dbReference type="EMBL" id="JAUFPN010000194">
    <property type="protein sequence ID" value="MDN3567474.1"/>
    <property type="molecule type" value="Genomic_DNA"/>
</dbReference>
<evidence type="ECO:0000313" key="2">
    <source>
        <dbReference type="EMBL" id="MDN3567474.1"/>
    </source>
</evidence>
<comment type="caution">
    <text evidence="2">The sequence shown here is derived from an EMBL/GenBank/DDBJ whole genome shotgun (WGS) entry which is preliminary data.</text>
</comment>
<organism evidence="2 3">
    <name type="scientific">Paeniroseomonas aquatica</name>
    <dbReference type="NCBI Taxonomy" id="373043"/>
    <lineage>
        <taxon>Bacteria</taxon>
        <taxon>Pseudomonadati</taxon>
        <taxon>Pseudomonadota</taxon>
        <taxon>Alphaproteobacteria</taxon>
        <taxon>Acetobacterales</taxon>
        <taxon>Acetobacteraceae</taxon>
        <taxon>Paeniroseomonas</taxon>
    </lineage>
</organism>
<protein>
    <submittedName>
        <fullName evidence="2">MaoC family dehydratase N-terminal domain-containing protein</fullName>
    </submittedName>
</protein>
<dbReference type="Proteomes" id="UP001529369">
    <property type="component" value="Unassembled WGS sequence"/>
</dbReference>
<dbReference type="PANTHER" id="PTHR43664">
    <property type="entry name" value="MONOAMINE OXIDASE-RELATED"/>
    <property type="match status" value="1"/>
</dbReference>
<sequence length="158" mass="16777">MPDPTPPLLGLGLYWQQLAVGQRFRSFGRTVTEHDLMGFVALTGMQEPLFVDATHAGALGARPVPAALTHALIEGMLLRGMVHGTGLALLETHIRPKAPVRVGDTIHAEVEVTGVRPTSRGGRAVVACAVRVANQRGEAVMDYDVTRLLAGLPGENAE</sequence>
<evidence type="ECO:0000259" key="1">
    <source>
        <dbReference type="Pfam" id="PF13452"/>
    </source>
</evidence>
<dbReference type="PANTHER" id="PTHR43664:SF1">
    <property type="entry name" value="BETA-METHYLMALYL-COA DEHYDRATASE"/>
    <property type="match status" value="1"/>
</dbReference>